<dbReference type="InterPro" id="IPR021027">
    <property type="entry name" value="Transposase_put_HTH"/>
</dbReference>
<name>A0AA43TR68_9GAMM</name>
<dbReference type="EMBL" id="JAQSDF010000144">
    <property type="protein sequence ID" value="MDI1232630.1"/>
    <property type="molecule type" value="Genomic_DNA"/>
</dbReference>
<feature type="domain" description="Transposase putative helix-turn-helix" evidence="1">
    <location>
        <begin position="9"/>
        <end position="49"/>
    </location>
</feature>
<protein>
    <submittedName>
        <fullName evidence="2">Transposase</fullName>
    </submittedName>
</protein>
<feature type="non-terminal residue" evidence="2">
    <location>
        <position position="1"/>
    </location>
</feature>
<evidence type="ECO:0000313" key="2">
    <source>
        <dbReference type="EMBL" id="MDI1232630.1"/>
    </source>
</evidence>
<gene>
    <name evidence="2" type="ORF">PSU93_15985</name>
</gene>
<evidence type="ECO:0000259" key="1">
    <source>
        <dbReference type="Pfam" id="PF12323"/>
    </source>
</evidence>
<sequence length="126" mass="14591">CDHNENCCKAFKFQLKATPAVSQQLANFAGGSRFVWNKGLALNLDRLEQKAPLLWYQELNFWATLWKQYDECGFLRELPSQAIQQKLKDLEKAFKDAFDKNQPLKRIPVFKKKASATAFATHKVLR</sequence>
<organism evidence="2 3">
    <name type="scientific">Candidatus Methylobacter titanis</name>
    <dbReference type="NCBI Taxonomy" id="3053457"/>
    <lineage>
        <taxon>Bacteria</taxon>
        <taxon>Pseudomonadati</taxon>
        <taxon>Pseudomonadota</taxon>
        <taxon>Gammaproteobacteria</taxon>
        <taxon>Methylococcales</taxon>
        <taxon>Methylococcaceae</taxon>
        <taxon>Methylobacter</taxon>
    </lineage>
</organism>
<dbReference type="Proteomes" id="UP001160519">
    <property type="component" value="Unassembled WGS sequence"/>
</dbReference>
<reference evidence="2" key="1">
    <citation type="submission" date="2023-01" db="EMBL/GenBank/DDBJ databases">
        <title>Biogeochemical cycle of methane in antarctic sediments.</title>
        <authorList>
            <person name="Roldan D.M."/>
            <person name="Menes R.J."/>
        </authorList>
    </citation>
    <scope>NUCLEOTIDE SEQUENCE [LARGE SCALE GENOMIC DNA]</scope>
    <source>
        <strain evidence="2">K-2018 MAG008</strain>
    </source>
</reference>
<accession>A0AA43TR68</accession>
<dbReference type="AlphaFoldDB" id="A0AA43TR68"/>
<dbReference type="Pfam" id="PF12323">
    <property type="entry name" value="HTH_OrfB_IS605"/>
    <property type="match status" value="1"/>
</dbReference>
<comment type="caution">
    <text evidence="2">The sequence shown here is derived from an EMBL/GenBank/DDBJ whole genome shotgun (WGS) entry which is preliminary data.</text>
</comment>
<evidence type="ECO:0000313" key="3">
    <source>
        <dbReference type="Proteomes" id="UP001160519"/>
    </source>
</evidence>
<keyword evidence="3" id="KW-1185">Reference proteome</keyword>
<proteinExistence type="predicted"/>